<dbReference type="AlphaFoldDB" id="A0A015JFK6"/>
<reference evidence="1 2" key="1">
    <citation type="submission" date="2014-02" db="EMBL/GenBank/DDBJ databases">
        <title>Single nucleus genome sequencing reveals high similarity among nuclei of an endomycorrhizal fungus.</title>
        <authorList>
            <person name="Lin K."/>
            <person name="Geurts R."/>
            <person name="Zhang Z."/>
            <person name="Limpens E."/>
            <person name="Saunders D.G."/>
            <person name="Mu D."/>
            <person name="Pang E."/>
            <person name="Cao H."/>
            <person name="Cha H."/>
            <person name="Lin T."/>
            <person name="Zhou Q."/>
            <person name="Shang Y."/>
            <person name="Li Y."/>
            <person name="Ivanov S."/>
            <person name="Sharma T."/>
            <person name="Velzen R.V."/>
            <person name="Ruijter N.D."/>
            <person name="Aanen D.K."/>
            <person name="Win J."/>
            <person name="Kamoun S."/>
            <person name="Bisseling T."/>
            <person name="Huang S."/>
        </authorList>
    </citation>
    <scope>NUCLEOTIDE SEQUENCE [LARGE SCALE GENOMIC DNA]</scope>
    <source>
        <strain evidence="2">DAOM197198w</strain>
    </source>
</reference>
<comment type="caution">
    <text evidence="1">The sequence shown here is derived from an EMBL/GenBank/DDBJ whole genome shotgun (WGS) entry which is preliminary data.</text>
</comment>
<name>A0A015JFK6_RHIIW</name>
<accession>A0A015JFK6</accession>
<dbReference type="HOGENOM" id="CLU_000288_7_8_1"/>
<keyword evidence="2" id="KW-1185">Reference proteome</keyword>
<organism evidence="1 2">
    <name type="scientific">Rhizophagus irregularis (strain DAOM 197198w)</name>
    <name type="common">Glomus intraradices</name>
    <dbReference type="NCBI Taxonomy" id="1432141"/>
    <lineage>
        <taxon>Eukaryota</taxon>
        <taxon>Fungi</taxon>
        <taxon>Fungi incertae sedis</taxon>
        <taxon>Mucoromycota</taxon>
        <taxon>Glomeromycotina</taxon>
        <taxon>Glomeromycetes</taxon>
        <taxon>Glomerales</taxon>
        <taxon>Glomeraceae</taxon>
        <taxon>Rhizophagus</taxon>
    </lineage>
</organism>
<protein>
    <submittedName>
        <fullName evidence="1">Uncharacterized protein</fullName>
    </submittedName>
</protein>
<dbReference type="EMBL" id="JEMT01028795">
    <property type="protein sequence ID" value="EXX53694.1"/>
    <property type="molecule type" value="Genomic_DNA"/>
</dbReference>
<gene>
    <name evidence="1" type="ORF">RirG_241590</name>
</gene>
<proteinExistence type="predicted"/>
<evidence type="ECO:0000313" key="1">
    <source>
        <dbReference type="EMBL" id="EXX53694.1"/>
    </source>
</evidence>
<evidence type="ECO:0000313" key="2">
    <source>
        <dbReference type="Proteomes" id="UP000022910"/>
    </source>
</evidence>
<dbReference type="Proteomes" id="UP000022910">
    <property type="component" value="Unassembled WGS sequence"/>
</dbReference>
<dbReference type="InterPro" id="IPR009030">
    <property type="entry name" value="Growth_fac_rcpt_cys_sf"/>
</dbReference>
<dbReference type="SUPFAM" id="SSF57184">
    <property type="entry name" value="Growth factor receptor domain"/>
    <property type="match status" value="1"/>
</dbReference>
<sequence length="457" mass="54145">MSFQNTCKRCGEEYTDIYNKWCKHCIINYLKNNFINWSSENEKLDNFIQQLQLNIDDSSDIVFEWIPYNQFNDIKEIIKNDLNVIYSAIWKDGPLYHDKNNECIRKPNKNIVLKSLFNLQILSTEFQNEFKTYSINPYKENALLIYGISQHPDTKEYFMVLQDDYCKSCNNKYTSEIWCYPCQISKFKQNFNNWTSGNKKIDDFIQGMQLSMNSSIDIPFEWIPYDQFDIIKARDKDDSDDSTIVYSAKWRDGPLRYNIHKMGYIRNSNQKVDLKCVHDSQSIIDEFLNEVATYSTAWIVSHHSSKTSKIYGISQHPNTNDYIMVLQSNYCENCDKNYVSNNVMNKWCKPCQINHLKKNLASWFSGNEEIDDFIQGMQLKINYRNNVVFEWIPYTQFYDIKKIVISDSITIYSAIWEDGPLCYDEYDEKLTRESNTMVTLICLNNSNTIIDKFLKEV</sequence>